<protein>
    <recommendedName>
        <fullName evidence="2">Myb/SANT-like domain-containing protein</fullName>
    </recommendedName>
</protein>
<dbReference type="AlphaFoldDB" id="A0A8T0UW29"/>
<feature type="domain" description="Myb/SANT-like" evidence="2">
    <location>
        <begin position="2"/>
        <end position="87"/>
    </location>
</feature>
<gene>
    <name evidence="3" type="ORF">PVAP13_3KG350000</name>
</gene>
<keyword evidence="4" id="KW-1185">Reference proteome</keyword>
<name>A0A8T0UW29_PANVG</name>
<sequence>MRWTNNSSGFVLRRMAAMVSDGSRPDKVFKDKDVNQVARALKDWCGEIVSPTQVYNHLRKWRQKWQKVSKLKDLSGALWDDQNYAIMLDNDHYLGHIKMLDNDHYLGHIKVHPLPVLHTYSHIWAIFGNALATGRFALGSGEALGQNLADSTVGKIEGTPLAPSSADKAPPAPAEGSKATDQPSSAAGGKRKRGTFSEEEIIMLTNMSDAVNNIANALRETGPAHVDTTLYLAVMEMPGFSEEALIVAYTFLLDNKAQGRGFVNMIDGHRSIWLRTFLAKNYFM</sequence>
<comment type="caution">
    <text evidence="3">The sequence shown here is derived from an EMBL/GenBank/DDBJ whole genome shotgun (WGS) entry which is preliminary data.</text>
</comment>
<feature type="compositionally biased region" description="Low complexity" evidence="1">
    <location>
        <begin position="160"/>
        <end position="169"/>
    </location>
</feature>
<evidence type="ECO:0000256" key="1">
    <source>
        <dbReference type="SAM" id="MobiDB-lite"/>
    </source>
</evidence>
<proteinExistence type="predicted"/>
<dbReference type="InterPro" id="IPR024752">
    <property type="entry name" value="Myb/SANT-like_dom"/>
</dbReference>
<dbReference type="Pfam" id="PF12776">
    <property type="entry name" value="Myb_DNA-bind_3"/>
    <property type="match status" value="1"/>
</dbReference>
<dbReference type="Proteomes" id="UP000823388">
    <property type="component" value="Chromosome 3K"/>
</dbReference>
<dbReference type="EMBL" id="CM029041">
    <property type="protein sequence ID" value="KAG2626358.1"/>
    <property type="molecule type" value="Genomic_DNA"/>
</dbReference>
<evidence type="ECO:0000313" key="3">
    <source>
        <dbReference type="EMBL" id="KAG2626358.1"/>
    </source>
</evidence>
<dbReference type="PANTHER" id="PTHR47127">
    <property type="entry name" value="10A19I.15"/>
    <property type="match status" value="1"/>
</dbReference>
<evidence type="ECO:0000313" key="4">
    <source>
        <dbReference type="Proteomes" id="UP000823388"/>
    </source>
</evidence>
<evidence type="ECO:0000259" key="2">
    <source>
        <dbReference type="Pfam" id="PF12776"/>
    </source>
</evidence>
<accession>A0A8T0UW29</accession>
<feature type="region of interest" description="Disordered" evidence="1">
    <location>
        <begin position="155"/>
        <end position="193"/>
    </location>
</feature>
<reference evidence="3" key="1">
    <citation type="submission" date="2020-05" db="EMBL/GenBank/DDBJ databases">
        <title>WGS assembly of Panicum virgatum.</title>
        <authorList>
            <person name="Lovell J.T."/>
            <person name="Jenkins J."/>
            <person name="Shu S."/>
            <person name="Juenger T.E."/>
            <person name="Schmutz J."/>
        </authorList>
    </citation>
    <scope>NUCLEOTIDE SEQUENCE</scope>
    <source>
        <strain evidence="3">AP13</strain>
    </source>
</reference>
<organism evidence="3 4">
    <name type="scientific">Panicum virgatum</name>
    <name type="common">Blackwell switchgrass</name>
    <dbReference type="NCBI Taxonomy" id="38727"/>
    <lineage>
        <taxon>Eukaryota</taxon>
        <taxon>Viridiplantae</taxon>
        <taxon>Streptophyta</taxon>
        <taxon>Embryophyta</taxon>
        <taxon>Tracheophyta</taxon>
        <taxon>Spermatophyta</taxon>
        <taxon>Magnoliopsida</taxon>
        <taxon>Liliopsida</taxon>
        <taxon>Poales</taxon>
        <taxon>Poaceae</taxon>
        <taxon>PACMAD clade</taxon>
        <taxon>Panicoideae</taxon>
        <taxon>Panicodae</taxon>
        <taxon>Paniceae</taxon>
        <taxon>Panicinae</taxon>
        <taxon>Panicum</taxon>
        <taxon>Panicum sect. Hiantes</taxon>
    </lineage>
</organism>